<dbReference type="CTD" id="108696452"/>
<dbReference type="RefSeq" id="XP_018081326.1">
    <property type="nucleotide sequence ID" value="XM_018225837.2"/>
</dbReference>
<evidence type="ECO:0000313" key="6">
    <source>
        <dbReference type="RefSeq" id="XP_041425195.1"/>
    </source>
</evidence>
<protein>
    <submittedName>
        <fullName evidence="4 5">Uroplakin-2</fullName>
    </submittedName>
</protein>
<feature type="chain" id="PRO_5044692370" evidence="2">
    <location>
        <begin position="19"/>
        <end position="167"/>
    </location>
</feature>
<dbReference type="PANTHER" id="PTHR17573:SF0">
    <property type="entry name" value="UROPLAKIN-2"/>
    <property type="match status" value="1"/>
</dbReference>
<evidence type="ECO:0000256" key="2">
    <source>
        <dbReference type="SAM" id="SignalP"/>
    </source>
</evidence>
<keyword evidence="2" id="KW-0732">Signal</keyword>
<keyword evidence="1" id="KW-1133">Transmembrane helix</keyword>
<dbReference type="InterPro" id="IPR009952">
    <property type="entry name" value="Uroplakin-2"/>
</dbReference>
<accession>A0A8J1L8A6</accession>
<feature type="signal peptide" evidence="2">
    <location>
        <begin position="1"/>
        <end position="18"/>
    </location>
</feature>
<sequence length="167" mass="17619">MQLLWITAVLLLISGAIAQNTSLADGVLTPLSTSVIIAFPGCKDSGKTVNLIVANGTTTVQNISLQVPQCRLKRDVVVINNSQSGNVQTVNVGYQIQNLQPGAIYTTYYAVDGSNIPSITFSTRSVSQTVPDIMARSGGMVVITVLLSIAMFVLLVGLIAVLVIGRK</sequence>
<dbReference type="KEGG" id="xla:108696452"/>
<gene>
    <name evidence="4 5 6 7" type="primary">upk2.L</name>
</gene>
<dbReference type="AlphaFoldDB" id="A0A8J1L8A6"/>
<proteinExistence type="predicted"/>
<dbReference type="RefSeq" id="XP_041425194.1">
    <property type="nucleotide sequence ID" value="XM_041569260.1"/>
</dbReference>
<dbReference type="Pfam" id="PF07353">
    <property type="entry name" value="Uroplakin_II"/>
    <property type="match status" value="1"/>
</dbReference>
<keyword evidence="3" id="KW-1185">Reference proteome</keyword>
<dbReference type="Xenbase" id="XB-GENE-17333464">
    <property type="gene designation" value="upk2.L"/>
</dbReference>
<reference evidence="4 5" key="1">
    <citation type="submission" date="2025-04" db="UniProtKB">
        <authorList>
            <consortium name="RefSeq"/>
        </authorList>
    </citation>
    <scope>IDENTIFICATION</scope>
    <source>
        <strain evidence="4 5">J_2021</strain>
        <tissue evidence="4 5">Erythrocytes</tissue>
    </source>
</reference>
<name>A0A8J1L8A6_XENLA</name>
<evidence type="ECO:0000313" key="5">
    <source>
        <dbReference type="RefSeq" id="XP_041425194.1"/>
    </source>
</evidence>
<dbReference type="GeneID" id="108696452"/>
<keyword evidence="1" id="KW-0472">Membrane</keyword>
<organism evidence="3 5">
    <name type="scientific">Xenopus laevis</name>
    <name type="common">African clawed frog</name>
    <dbReference type="NCBI Taxonomy" id="8355"/>
    <lineage>
        <taxon>Eukaryota</taxon>
        <taxon>Metazoa</taxon>
        <taxon>Chordata</taxon>
        <taxon>Craniata</taxon>
        <taxon>Vertebrata</taxon>
        <taxon>Euteleostomi</taxon>
        <taxon>Amphibia</taxon>
        <taxon>Batrachia</taxon>
        <taxon>Anura</taxon>
        <taxon>Pipoidea</taxon>
        <taxon>Pipidae</taxon>
        <taxon>Xenopodinae</taxon>
        <taxon>Xenopus</taxon>
        <taxon>Xenopus</taxon>
    </lineage>
</organism>
<evidence type="ECO:0000313" key="3">
    <source>
        <dbReference type="Proteomes" id="UP000186698"/>
    </source>
</evidence>
<dbReference type="RefSeq" id="XP_041425195.1">
    <property type="nucleotide sequence ID" value="XM_041569261.1"/>
</dbReference>
<keyword evidence="1" id="KW-0812">Transmembrane</keyword>
<evidence type="ECO:0000313" key="4">
    <source>
        <dbReference type="RefSeq" id="XP_018081326.1"/>
    </source>
</evidence>
<dbReference type="Proteomes" id="UP000186698">
    <property type="component" value="Chromosome 7L"/>
</dbReference>
<dbReference type="OrthoDB" id="9947134at2759"/>
<dbReference type="PANTHER" id="PTHR17573">
    <property type="entry name" value="UROPLAKIN II"/>
    <property type="match status" value="1"/>
</dbReference>
<evidence type="ECO:0000256" key="1">
    <source>
        <dbReference type="SAM" id="Phobius"/>
    </source>
</evidence>
<dbReference type="AGR" id="Xenbase:XB-GENE-17333464"/>
<feature type="transmembrane region" description="Helical" evidence="1">
    <location>
        <begin position="140"/>
        <end position="164"/>
    </location>
</feature>
<evidence type="ECO:0000313" key="7">
    <source>
        <dbReference type="Xenbase" id="XB-GENE-17333464"/>
    </source>
</evidence>